<protein>
    <submittedName>
        <fullName evidence="2">NADPH:quinone reductase</fullName>
    </submittedName>
</protein>
<dbReference type="AlphaFoldDB" id="A0A1H5P3A1"/>
<dbReference type="PANTHER" id="PTHR44013">
    <property type="entry name" value="ZINC-TYPE ALCOHOL DEHYDROGENASE-LIKE PROTEIN C16A3.02C"/>
    <property type="match status" value="1"/>
</dbReference>
<dbReference type="Pfam" id="PF08240">
    <property type="entry name" value="ADH_N"/>
    <property type="match status" value="1"/>
</dbReference>
<feature type="domain" description="Enoyl reductase (ER)" evidence="1">
    <location>
        <begin position="10"/>
        <end position="316"/>
    </location>
</feature>
<dbReference type="GO" id="GO:0016491">
    <property type="term" value="F:oxidoreductase activity"/>
    <property type="evidence" value="ECO:0007669"/>
    <property type="project" value="InterPro"/>
</dbReference>
<dbReference type="OrthoDB" id="3727682at2"/>
<dbReference type="SUPFAM" id="SSF50129">
    <property type="entry name" value="GroES-like"/>
    <property type="match status" value="1"/>
</dbReference>
<dbReference type="InterPro" id="IPR013154">
    <property type="entry name" value="ADH-like_N"/>
</dbReference>
<dbReference type="CDD" id="cd08267">
    <property type="entry name" value="MDR1"/>
    <property type="match status" value="1"/>
</dbReference>
<dbReference type="SMART" id="SM00829">
    <property type="entry name" value="PKS_ER"/>
    <property type="match status" value="1"/>
</dbReference>
<dbReference type="InterPro" id="IPR036291">
    <property type="entry name" value="NAD(P)-bd_dom_sf"/>
</dbReference>
<dbReference type="InterPro" id="IPR020843">
    <property type="entry name" value="ER"/>
</dbReference>
<dbReference type="SUPFAM" id="SSF51735">
    <property type="entry name" value="NAD(P)-binding Rossmann-fold domains"/>
    <property type="match status" value="1"/>
</dbReference>
<organism evidence="2 3">
    <name type="scientific">Jiangella alba</name>
    <dbReference type="NCBI Taxonomy" id="561176"/>
    <lineage>
        <taxon>Bacteria</taxon>
        <taxon>Bacillati</taxon>
        <taxon>Actinomycetota</taxon>
        <taxon>Actinomycetes</taxon>
        <taxon>Jiangellales</taxon>
        <taxon>Jiangellaceae</taxon>
        <taxon>Jiangella</taxon>
    </lineage>
</organism>
<dbReference type="RefSeq" id="WP_069110603.1">
    <property type="nucleotide sequence ID" value="NZ_FNUC01000004.1"/>
</dbReference>
<dbReference type="Proteomes" id="UP000181980">
    <property type="component" value="Unassembled WGS sequence"/>
</dbReference>
<evidence type="ECO:0000313" key="2">
    <source>
        <dbReference type="EMBL" id="SEF08325.1"/>
    </source>
</evidence>
<proteinExistence type="predicted"/>
<gene>
    <name evidence="2" type="ORF">SAMN04488561_3624</name>
</gene>
<dbReference type="EMBL" id="FNUC01000004">
    <property type="protein sequence ID" value="SEF08325.1"/>
    <property type="molecule type" value="Genomic_DNA"/>
</dbReference>
<dbReference type="Gene3D" id="3.40.50.720">
    <property type="entry name" value="NAD(P)-binding Rossmann-like Domain"/>
    <property type="match status" value="1"/>
</dbReference>
<dbReference type="Pfam" id="PF13602">
    <property type="entry name" value="ADH_zinc_N_2"/>
    <property type="match status" value="1"/>
</dbReference>
<dbReference type="STRING" id="561176.SAMN04488561_3624"/>
<dbReference type="PANTHER" id="PTHR44013:SF1">
    <property type="entry name" value="ZINC-TYPE ALCOHOL DEHYDROGENASE-LIKE PROTEIN C16A3.02C"/>
    <property type="match status" value="1"/>
</dbReference>
<accession>A0A1H5P3A1</accession>
<keyword evidence="3" id="KW-1185">Reference proteome</keyword>
<dbReference type="Gene3D" id="3.90.180.10">
    <property type="entry name" value="Medium-chain alcohol dehydrogenases, catalytic domain"/>
    <property type="match status" value="1"/>
</dbReference>
<sequence>MKAVIVDRYGSPEVLRFVDVPRPKPGAKEALVRVHAVAATSGDARIRGARFPTGFALLGRLALGIRRPRRRILGGSFSGVVESVGSAVTRLRPGDEVSGMSGVRLGGYAEYLTVAADRLAVKPAGVSHDDAAGLLFGGTTALFFLRDKARLDSGPPGRSVLVVGASGAVGTNAVQLARYFGADVTGVTSAANVDLVERLGASRVVDHTRDDVTQGSERYDVVFDTVGALSIASGRRLLADDGMLLLAVGTLGDSIRARGNVVAGVSAERREDFEFLLGLVAAGELDVVVDQVYDLADAAEAHARVDTGHKVGNVLLHP</sequence>
<evidence type="ECO:0000313" key="3">
    <source>
        <dbReference type="Proteomes" id="UP000181980"/>
    </source>
</evidence>
<dbReference type="InterPro" id="IPR011032">
    <property type="entry name" value="GroES-like_sf"/>
</dbReference>
<evidence type="ECO:0000259" key="1">
    <source>
        <dbReference type="SMART" id="SM00829"/>
    </source>
</evidence>
<dbReference type="InterPro" id="IPR052733">
    <property type="entry name" value="Chloroplast_QOR"/>
</dbReference>
<reference evidence="3" key="1">
    <citation type="submission" date="2016-10" db="EMBL/GenBank/DDBJ databases">
        <authorList>
            <person name="Varghese N."/>
            <person name="Submissions S."/>
        </authorList>
    </citation>
    <scope>NUCLEOTIDE SEQUENCE [LARGE SCALE GENOMIC DNA]</scope>
    <source>
        <strain evidence="3">DSM 45237</strain>
    </source>
</reference>
<name>A0A1H5P3A1_9ACTN</name>